<evidence type="ECO:0000313" key="8">
    <source>
        <dbReference type="WBParaSite" id="ACRNAN_scaffold2169.g28355.t1"/>
    </source>
</evidence>
<evidence type="ECO:0000256" key="1">
    <source>
        <dbReference type="ARBA" id="ARBA00004370"/>
    </source>
</evidence>
<dbReference type="AlphaFoldDB" id="A0A914DCA1"/>
<dbReference type="Proteomes" id="UP000887540">
    <property type="component" value="Unplaced"/>
</dbReference>
<protein>
    <submittedName>
        <fullName evidence="8">Amino acid transporter transmembrane domain-containing protein</fullName>
    </submittedName>
</protein>
<dbReference type="GO" id="GO:0016020">
    <property type="term" value="C:membrane"/>
    <property type="evidence" value="ECO:0007669"/>
    <property type="project" value="UniProtKB-SubCell"/>
</dbReference>
<keyword evidence="7" id="KW-1185">Reference proteome</keyword>
<feature type="transmembrane region" description="Helical" evidence="5">
    <location>
        <begin position="33"/>
        <end position="54"/>
    </location>
</feature>
<dbReference type="InterPro" id="IPR013057">
    <property type="entry name" value="AA_transpt_TM"/>
</dbReference>
<keyword evidence="2 5" id="KW-0812">Transmembrane</keyword>
<proteinExistence type="predicted"/>
<dbReference type="WBParaSite" id="ACRNAN_scaffold2169.g28355.t1">
    <property type="protein sequence ID" value="ACRNAN_scaffold2169.g28355.t1"/>
    <property type="gene ID" value="ACRNAN_scaffold2169.g28355"/>
</dbReference>
<organism evidence="7 8">
    <name type="scientific">Acrobeloides nanus</name>
    <dbReference type="NCBI Taxonomy" id="290746"/>
    <lineage>
        <taxon>Eukaryota</taxon>
        <taxon>Metazoa</taxon>
        <taxon>Ecdysozoa</taxon>
        <taxon>Nematoda</taxon>
        <taxon>Chromadorea</taxon>
        <taxon>Rhabditida</taxon>
        <taxon>Tylenchina</taxon>
        <taxon>Cephalobomorpha</taxon>
        <taxon>Cephaloboidea</taxon>
        <taxon>Cephalobidae</taxon>
        <taxon>Acrobeloides</taxon>
    </lineage>
</organism>
<name>A0A914DCA1_9BILA</name>
<evidence type="ECO:0000259" key="6">
    <source>
        <dbReference type="Pfam" id="PF01490"/>
    </source>
</evidence>
<evidence type="ECO:0000256" key="4">
    <source>
        <dbReference type="ARBA" id="ARBA00023136"/>
    </source>
</evidence>
<evidence type="ECO:0000256" key="2">
    <source>
        <dbReference type="ARBA" id="ARBA00022692"/>
    </source>
</evidence>
<evidence type="ECO:0000256" key="5">
    <source>
        <dbReference type="SAM" id="Phobius"/>
    </source>
</evidence>
<reference evidence="8" key="1">
    <citation type="submission" date="2022-11" db="UniProtKB">
        <authorList>
            <consortium name="WormBaseParasite"/>
        </authorList>
    </citation>
    <scope>IDENTIFICATION</scope>
</reference>
<keyword evidence="4 5" id="KW-0472">Membrane</keyword>
<comment type="subcellular location">
    <subcellularLocation>
        <location evidence="1">Membrane</location>
    </subcellularLocation>
</comment>
<feature type="domain" description="Amino acid transporter transmembrane" evidence="6">
    <location>
        <begin position="2"/>
        <end position="72"/>
    </location>
</feature>
<sequence>MGSILYSFEGQAMVLPMENKLKYGADMVGFNGVLSTGMSLVTIIYAASGFYGYITYGDKVQGSITLNLPNQPASIEYKKSLE</sequence>
<evidence type="ECO:0000313" key="7">
    <source>
        <dbReference type="Proteomes" id="UP000887540"/>
    </source>
</evidence>
<accession>A0A914DCA1</accession>
<keyword evidence="3 5" id="KW-1133">Transmembrane helix</keyword>
<dbReference type="Pfam" id="PF01490">
    <property type="entry name" value="Aa_trans"/>
    <property type="match status" value="1"/>
</dbReference>
<evidence type="ECO:0000256" key="3">
    <source>
        <dbReference type="ARBA" id="ARBA00022989"/>
    </source>
</evidence>